<name>A0A8S5R2W4_9CAUD</name>
<evidence type="ECO:0000256" key="1">
    <source>
        <dbReference type="SAM" id="MobiDB-lite"/>
    </source>
</evidence>
<proteinExistence type="predicted"/>
<dbReference type="EMBL" id="BK015795">
    <property type="protein sequence ID" value="DAE25268.1"/>
    <property type="molecule type" value="Genomic_DNA"/>
</dbReference>
<feature type="region of interest" description="Disordered" evidence="1">
    <location>
        <begin position="68"/>
        <end position="90"/>
    </location>
</feature>
<organism evidence="2">
    <name type="scientific">Siphoviridae sp. ctWWc42</name>
    <dbReference type="NCBI Taxonomy" id="2826361"/>
    <lineage>
        <taxon>Viruses</taxon>
        <taxon>Duplodnaviria</taxon>
        <taxon>Heunggongvirae</taxon>
        <taxon>Uroviricota</taxon>
        <taxon>Caudoviricetes</taxon>
    </lineage>
</organism>
<reference evidence="2" key="1">
    <citation type="journal article" date="2021" name="Proc. Natl. Acad. Sci. U.S.A.">
        <title>A Catalog of Tens of Thousands of Viruses from Human Metagenomes Reveals Hidden Associations with Chronic Diseases.</title>
        <authorList>
            <person name="Tisza M.J."/>
            <person name="Buck C.B."/>
        </authorList>
    </citation>
    <scope>NUCLEOTIDE SEQUENCE</scope>
    <source>
        <strain evidence="2">CtWWc42</strain>
    </source>
</reference>
<sequence length="136" mass="14936">MYNSVLIVIQSGEYNLSDLAKKIDTLWLKSYLTDDERESLTKLAIEKASPDSGLPSYSERLASLEKRVSKLEGGSSSGGDSGSSDWPEWVRPTGAHDSYAKGSQVTHYGEKYISQIDANVWEPGVFGSESLWAKQA</sequence>
<accession>A0A8S5R2W4</accession>
<protein>
    <submittedName>
        <fullName evidence="2">Uncharacterized protein</fullName>
    </submittedName>
</protein>
<evidence type="ECO:0000313" key="2">
    <source>
        <dbReference type="EMBL" id="DAE25268.1"/>
    </source>
</evidence>